<name>A0A0A2IJ16_PENEN</name>
<dbReference type="EMBL" id="JQFZ01000218">
    <property type="protein sequence ID" value="KGO54646.1"/>
    <property type="molecule type" value="Genomic_DNA"/>
</dbReference>
<proteinExistence type="predicted"/>
<dbReference type="PhylomeDB" id="A0A0A2IJ16"/>
<protein>
    <submittedName>
        <fullName evidence="1">Uncharacterized protein</fullName>
    </submittedName>
</protein>
<evidence type="ECO:0000313" key="1">
    <source>
        <dbReference type="EMBL" id="KGO54646.1"/>
    </source>
</evidence>
<dbReference type="OrthoDB" id="4250791at2759"/>
<dbReference type="HOGENOM" id="CLU_1865803_0_0_1"/>
<comment type="caution">
    <text evidence="1">The sequence shown here is derived from an EMBL/GenBank/DDBJ whole genome shotgun (WGS) entry which is preliminary data.</text>
</comment>
<dbReference type="VEuPathDB" id="FungiDB:PEXP_101360"/>
<evidence type="ECO:0000313" key="2">
    <source>
        <dbReference type="Proteomes" id="UP000030143"/>
    </source>
</evidence>
<dbReference type="GeneID" id="27679834"/>
<sequence length="137" mass="15529">MNQESTSQPREEHTSPGSLNCNQGRICALIQTSDGERHYFSGTVSTDLRLIANNAQVVYFDLAEDKPYCQEFKAMIGPVHANFWWQGGAIHLSGTLLHRIDDTIEAFGEGWWGDIDNKEYEENGEERYSDESDDPRA</sequence>
<dbReference type="AlphaFoldDB" id="A0A0A2IJ16"/>
<dbReference type="RefSeq" id="XP_016596999.1">
    <property type="nucleotide sequence ID" value="XM_016744414.1"/>
</dbReference>
<reference evidence="1 2" key="1">
    <citation type="journal article" date="2015" name="Mol. Plant Microbe Interact.">
        <title>Genome, transcriptome, and functional analyses of Penicillium expansum provide new insights into secondary metabolism and pathogenicity.</title>
        <authorList>
            <person name="Ballester A.R."/>
            <person name="Marcet-Houben M."/>
            <person name="Levin E."/>
            <person name="Sela N."/>
            <person name="Selma-Lazaro C."/>
            <person name="Carmona L."/>
            <person name="Wisniewski M."/>
            <person name="Droby S."/>
            <person name="Gonzalez-Candelas L."/>
            <person name="Gabaldon T."/>
        </authorList>
    </citation>
    <scope>NUCLEOTIDE SEQUENCE [LARGE SCALE GENOMIC DNA]</scope>
    <source>
        <strain evidence="1 2">MD-8</strain>
    </source>
</reference>
<gene>
    <name evidence="1" type="ORF">PEX2_071440</name>
</gene>
<keyword evidence="2" id="KW-1185">Reference proteome</keyword>
<dbReference type="Proteomes" id="UP000030143">
    <property type="component" value="Unassembled WGS sequence"/>
</dbReference>
<organism evidence="1 2">
    <name type="scientific">Penicillium expansum</name>
    <name type="common">Blue mold rot fungus</name>
    <dbReference type="NCBI Taxonomy" id="27334"/>
    <lineage>
        <taxon>Eukaryota</taxon>
        <taxon>Fungi</taxon>
        <taxon>Dikarya</taxon>
        <taxon>Ascomycota</taxon>
        <taxon>Pezizomycotina</taxon>
        <taxon>Eurotiomycetes</taxon>
        <taxon>Eurotiomycetidae</taxon>
        <taxon>Eurotiales</taxon>
        <taxon>Aspergillaceae</taxon>
        <taxon>Penicillium</taxon>
    </lineage>
</organism>
<accession>A0A0A2IJ16</accession>